<sequence length="200" mass="21450">MKTDLKVKLLQHLTQKKQDEGFTLIELLVVIIIIGILSAIALPSFLNQANKAKQSEAKTYVGSMNRSQQAYYLENNAFANNDQFGELGLGISTITDNYLYGITGGGTESQNVANYADQRKKGTETKDGESALKAYHGITSVGEISDTSETTTLAVLCEAKKVTRFDGAFGSDVDPDGNVSADGVPSCNQANWKNLSGGNN</sequence>
<dbReference type="InterPro" id="IPR031975">
    <property type="entry name" value="Pilin_GH"/>
</dbReference>
<accession>A0A1U7N452</accession>
<organism evidence="7 8">
    <name type="scientific">Moorena bouillonii PNG</name>
    <dbReference type="NCBI Taxonomy" id="568701"/>
    <lineage>
        <taxon>Bacteria</taxon>
        <taxon>Bacillati</taxon>
        <taxon>Cyanobacteriota</taxon>
        <taxon>Cyanophyceae</taxon>
        <taxon>Coleofasciculales</taxon>
        <taxon>Coleofasciculaceae</taxon>
        <taxon>Moorena</taxon>
    </lineage>
</organism>
<dbReference type="AlphaFoldDB" id="A0A1U7N452"/>
<keyword evidence="5 6" id="KW-0472">Membrane</keyword>
<name>A0A1U7N452_9CYAN</name>
<dbReference type="NCBIfam" id="TIGR02532">
    <property type="entry name" value="IV_pilin_GFxxxE"/>
    <property type="match status" value="1"/>
</dbReference>
<dbReference type="PANTHER" id="PTHR30093">
    <property type="entry name" value="GENERAL SECRETION PATHWAY PROTEIN G"/>
    <property type="match status" value="1"/>
</dbReference>
<evidence type="ECO:0000256" key="6">
    <source>
        <dbReference type="SAM" id="Phobius"/>
    </source>
</evidence>
<dbReference type="GO" id="GO:0015628">
    <property type="term" value="P:protein secretion by the type II secretion system"/>
    <property type="evidence" value="ECO:0007669"/>
    <property type="project" value="InterPro"/>
</dbReference>
<evidence type="ECO:0000313" key="7">
    <source>
        <dbReference type="EMBL" id="OLT60738.1"/>
    </source>
</evidence>
<dbReference type="Proteomes" id="UP000186657">
    <property type="component" value="Unassembled WGS sequence"/>
</dbReference>
<keyword evidence="3 6" id="KW-0812">Transmembrane</keyword>
<dbReference type="GO" id="GO:0016020">
    <property type="term" value="C:membrane"/>
    <property type="evidence" value="ECO:0007669"/>
    <property type="project" value="UniProtKB-SubCell"/>
</dbReference>
<evidence type="ECO:0000256" key="1">
    <source>
        <dbReference type="ARBA" id="ARBA00004167"/>
    </source>
</evidence>
<dbReference type="PANTHER" id="PTHR30093:SF44">
    <property type="entry name" value="TYPE II SECRETION SYSTEM CORE PROTEIN G"/>
    <property type="match status" value="1"/>
</dbReference>
<dbReference type="RefSeq" id="WP_075901250.1">
    <property type="nucleotide sequence ID" value="NZ_MKZS01000001.1"/>
</dbReference>
<dbReference type="Pfam" id="PF16734">
    <property type="entry name" value="Pilin_GH"/>
    <property type="match status" value="1"/>
</dbReference>
<dbReference type="Pfam" id="PF07963">
    <property type="entry name" value="N_methyl"/>
    <property type="match status" value="1"/>
</dbReference>
<dbReference type="InterPro" id="IPR012902">
    <property type="entry name" value="N_methyl_site"/>
</dbReference>
<evidence type="ECO:0000256" key="2">
    <source>
        <dbReference type="ARBA" id="ARBA00022481"/>
    </source>
</evidence>
<dbReference type="InterPro" id="IPR000983">
    <property type="entry name" value="Bac_GSPG_pilin"/>
</dbReference>
<protein>
    <submittedName>
        <fullName evidence="7">General secretion pathway protein GspH</fullName>
    </submittedName>
</protein>
<evidence type="ECO:0000256" key="4">
    <source>
        <dbReference type="ARBA" id="ARBA00022989"/>
    </source>
</evidence>
<proteinExistence type="predicted"/>
<comment type="caution">
    <text evidence="7">The sequence shown here is derived from an EMBL/GenBank/DDBJ whole genome shotgun (WGS) entry which is preliminary data.</text>
</comment>
<feature type="transmembrane region" description="Helical" evidence="6">
    <location>
        <begin position="21"/>
        <end position="46"/>
    </location>
</feature>
<dbReference type="EMBL" id="MKZS01000001">
    <property type="protein sequence ID" value="OLT60738.1"/>
    <property type="molecule type" value="Genomic_DNA"/>
</dbReference>
<dbReference type="GO" id="GO:0015627">
    <property type="term" value="C:type II protein secretion system complex"/>
    <property type="evidence" value="ECO:0007669"/>
    <property type="project" value="InterPro"/>
</dbReference>
<keyword evidence="2" id="KW-0488">Methylation</keyword>
<dbReference type="PROSITE" id="PS00409">
    <property type="entry name" value="PROKAR_NTER_METHYL"/>
    <property type="match status" value="1"/>
</dbReference>
<evidence type="ECO:0000313" key="8">
    <source>
        <dbReference type="Proteomes" id="UP000186657"/>
    </source>
</evidence>
<dbReference type="SUPFAM" id="SSF54523">
    <property type="entry name" value="Pili subunits"/>
    <property type="match status" value="1"/>
</dbReference>
<keyword evidence="4 6" id="KW-1133">Transmembrane helix</keyword>
<reference evidence="7 8" key="1">
    <citation type="submission" date="2016-10" db="EMBL/GenBank/DDBJ databases">
        <title>Comparative genomics uncovers the prolific and rare metabolic potential of the cyanobacterial genus Moorea.</title>
        <authorList>
            <person name="Leao T."/>
            <person name="Castelao G."/>
            <person name="Korobeynikov A."/>
            <person name="Monroe E.A."/>
            <person name="Podell S."/>
            <person name="Glukhov E."/>
            <person name="Allen E."/>
            <person name="Gerwick W.H."/>
            <person name="Gerwick L."/>
        </authorList>
    </citation>
    <scope>NUCLEOTIDE SEQUENCE [LARGE SCALE GENOMIC DNA]</scope>
    <source>
        <strain evidence="7 8">PNG5-198</strain>
    </source>
</reference>
<keyword evidence="8" id="KW-1185">Reference proteome</keyword>
<gene>
    <name evidence="7" type="ORF">BJP37_18685</name>
</gene>
<comment type="subcellular location">
    <subcellularLocation>
        <location evidence="1">Membrane</location>
        <topology evidence="1">Single-pass membrane protein</topology>
    </subcellularLocation>
</comment>
<dbReference type="PRINTS" id="PR00813">
    <property type="entry name" value="BCTERIALGSPG"/>
</dbReference>
<dbReference type="InterPro" id="IPR045584">
    <property type="entry name" value="Pilin-like"/>
</dbReference>
<evidence type="ECO:0000256" key="3">
    <source>
        <dbReference type="ARBA" id="ARBA00022692"/>
    </source>
</evidence>
<dbReference type="Gene3D" id="3.30.700.10">
    <property type="entry name" value="Glycoprotein, Type 4 Pilin"/>
    <property type="match status" value="1"/>
</dbReference>
<evidence type="ECO:0000256" key="5">
    <source>
        <dbReference type="ARBA" id="ARBA00023136"/>
    </source>
</evidence>